<sequence length="109" mass="12223">MQNSYEDEGFTSTPARGYLLTYPRATRWKPYVRRFWLVPSRVMKFSVNAKTECAPLSGDTCRQWGRSTLGSSEKTEKCLKEGIVLPQPRRGAEGRGARGGPTAPPPYLL</sequence>
<dbReference type="Proteomes" id="UP000299102">
    <property type="component" value="Unassembled WGS sequence"/>
</dbReference>
<comment type="caution">
    <text evidence="2">The sequence shown here is derived from an EMBL/GenBank/DDBJ whole genome shotgun (WGS) entry which is preliminary data.</text>
</comment>
<proteinExistence type="predicted"/>
<keyword evidence="3" id="KW-1185">Reference proteome</keyword>
<organism evidence="2 3">
    <name type="scientific">Eumeta variegata</name>
    <name type="common">Bagworm moth</name>
    <name type="synonym">Eumeta japonica</name>
    <dbReference type="NCBI Taxonomy" id="151549"/>
    <lineage>
        <taxon>Eukaryota</taxon>
        <taxon>Metazoa</taxon>
        <taxon>Ecdysozoa</taxon>
        <taxon>Arthropoda</taxon>
        <taxon>Hexapoda</taxon>
        <taxon>Insecta</taxon>
        <taxon>Pterygota</taxon>
        <taxon>Neoptera</taxon>
        <taxon>Endopterygota</taxon>
        <taxon>Lepidoptera</taxon>
        <taxon>Glossata</taxon>
        <taxon>Ditrysia</taxon>
        <taxon>Tineoidea</taxon>
        <taxon>Psychidae</taxon>
        <taxon>Oiketicinae</taxon>
        <taxon>Eumeta</taxon>
    </lineage>
</organism>
<evidence type="ECO:0000313" key="2">
    <source>
        <dbReference type="EMBL" id="GBP62368.1"/>
    </source>
</evidence>
<accession>A0A4C1XG18</accession>
<gene>
    <name evidence="2" type="ORF">EVAR_47253_1</name>
</gene>
<feature type="region of interest" description="Disordered" evidence="1">
    <location>
        <begin position="86"/>
        <end position="109"/>
    </location>
</feature>
<evidence type="ECO:0000313" key="3">
    <source>
        <dbReference type="Proteomes" id="UP000299102"/>
    </source>
</evidence>
<protein>
    <submittedName>
        <fullName evidence="2">Uncharacterized protein</fullName>
    </submittedName>
</protein>
<dbReference type="AlphaFoldDB" id="A0A4C1XG18"/>
<name>A0A4C1XG18_EUMVA</name>
<dbReference type="EMBL" id="BGZK01000840">
    <property type="protein sequence ID" value="GBP62368.1"/>
    <property type="molecule type" value="Genomic_DNA"/>
</dbReference>
<evidence type="ECO:0000256" key="1">
    <source>
        <dbReference type="SAM" id="MobiDB-lite"/>
    </source>
</evidence>
<reference evidence="2 3" key="1">
    <citation type="journal article" date="2019" name="Commun. Biol.">
        <title>The bagworm genome reveals a unique fibroin gene that provides high tensile strength.</title>
        <authorList>
            <person name="Kono N."/>
            <person name="Nakamura H."/>
            <person name="Ohtoshi R."/>
            <person name="Tomita M."/>
            <person name="Numata K."/>
            <person name="Arakawa K."/>
        </authorList>
    </citation>
    <scope>NUCLEOTIDE SEQUENCE [LARGE SCALE GENOMIC DNA]</scope>
</reference>